<evidence type="ECO:0000313" key="2">
    <source>
        <dbReference type="EMBL" id="KGX91408.1"/>
    </source>
</evidence>
<dbReference type="AlphaFoldDB" id="A0A0A5GJL9"/>
<keyword evidence="1" id="KW-0812">Transmembrane</keyword>
<evidence type="ECO:0000256" key="1">
    <source>
        <dbReference type="SAM" id="Phobius"/>
    </source>
</evidence>
<dbReference type="STRING" id="1385510.GCA_000425205_02454"/>
<proteinExistence type="predicted"/>
<feature type="transmembrane region" description="Helical" evidence="1">
    <location>
        <begin position="30"/>
        <end position="46"/>
    </location>
</feature>
<keyword evidence="1" id="KW-1133">Transmembrane helix</keyword>
<reference evidence="2 3" key="1">
    <citation type="submission" date="2013-08" db="EMBL/GenBank/DDBJ databases">
        <authorList>
            <person name="Huang J."/>
            <person name="Wang G."/>
        </authorList>
    </citation>
    <scope>NUCLEOTIDE SEQUENCE [LARGE SCALE GENOMIC DNA]</scope>
    <source>
        <strain evidence="2 3">JSM 076056</strain>
    </source>
</reference>
<gene>
    <name evidence="2" type="ORF">N781_04630</name>
</gene>
<accession>A0A0A5GJL9</accession>
<comment type="caution">
    <text evidence="2">The sequence shown here is derived from an EMBL/GenBank/DDBJ whole genome shotgun (WGS) entry which is preliminary data.</text>
</comment>
<organism evidence="2 3">
    <name type="scientific">Pontibacillus halophilus JSM 076056 = DSM 19796</name>
    <dbReference type="NCBI Taxonomy" id="1385510"/>
    <lineage>
        <taxon>Bacteria</taxon>
        <taxon>Bacillati</taxon>
        <taxon>Bacillota</taxon>
        <taxon>Bacilli</taxon>
        <taxon>Bacillales</taxon>
        <taxon>Bacillaceae</taxon>
        <taxon>Pontibacillus</taxon>
    </lineage>
</organism>
<protein>
    <submittedName>
        <fullName evidence="2">Uncharacterized protein</fullName>
    </submittedName>
</protein>
<keyword evidence="3" id="KW-1185">Reference proteome</keyword>
<dbReference type="EMBL" id="AVPE01000010">
    <property type="protein sequence ID" value="KGX91408.1"/>
    <property type="molecule type" value="Genomic_DNA"/>
</dbReference>
<name>A0A0A5GJL9_9BACI</name>
<keyword evidence="1" id="KW-0472">Membrane</keyword>
<evidence type="ECO:0000313" key="3">
    <source>
        <dbReference type="Proteomes" id="UP000030528"/>
    </source>
</evidence>
<sequence>MKTIFTYYVNILWILNALLLVTATFGYVSWFAPLAILIYTFVVLRVKTNIFKYECRNAEPHPC</sequence>
<dbReference type="RefSeq" id="WP_026800791.1">
    <property type="nucleotide sequence ID" value="NZ_AULI01000010.1"/>
</dbReference>
<dbReference type="Proteomes" id="UP000030528">
    <property type="component" value="Unassembled WGS sequence"/>
</dbReference>
<feature type="transmembrane region" description="Helical" evidence="1">
    <location>
        <begin position="7"/>
        <end position="24"/>
    </location>
</feature>